<feature type="compositionally biased region" description="Low complexity" evidence="1">
    <location>
        <begin position="10"/>
        <end position="33"/>
    </location>
</feature>
<evidence type="ECO:0000313" key="3">
    <source>
        <dbReference type="Proteomes" id="UP000279833"/>
    </source>
</evidence>
<name>A0A183JJU3_9TREM</name>
<dbReference type="Proteomes" id="UP000279833">
    <property type="component" value="Unassembled WGS sequence"/>
</dbReference>
<evidence type="ECO:0000313" key="2">
    <source>
        <dbReference type="EMBL" id="VDO78197.1"/>
    </source>
</evidence>
<evidence type="ECO:0000256" key="1">
    <source>
        <dbReference type="SAM" id="MobiDB-lite"/>
    </source>
</evidence>
<sequence>MQAGPAQCAISGSTMSSSESLSTKSIGSSVLMG</sequence>
<gene>
    <name evidence="2" type="ORF">SCUD_LOCUS2972</name>
</gene>
<dbReference type="AlphaFoldDB" id="A0A183JJU3"/>
<reference evidence="4" key="1">
    <citation type="submission" date="2016-06" db="UniProtKB">
        <authorList>
            <consortium name="WormBaseParasite"/>
        </authorList>
    </citation>
    <scope>IDENTIFICATION</scope>
</reference>
<organism evidence="4">
    <name type="scientific">Schistosoma curassoni</name>
    <dbReference type="NCBI Taxonomy" id="6186"/>
    <lineage>
        <taxon>Eukaryota</taxon>
        <taxon>Metazoa</taxon>
        <taxon>Spiralia</taxon>
        <taxon>Lophotrochozoa</taxon>
        <taxon>Platyhelminthes</taxon>
        <taxon>Trematoda</taxon>
        <taxon>Digenea</taxon>
        <taxon>Strigeidida</taxon>
        <taxon>Schistosomatoidea</taxon>
        <taxon>Schistosomatidae</taxon>
        <taxon>Schistosoma</taxon>
    </lineage>
</organism>
<accession>A0A183JJU3</accession>
<dbReference type="EMBL" id="UZAK01003112">
    <property type="protein sequence ID" value="VDO78197.1"/>
    <property type="molecule type" value="Genomic_DNA"/>
</dbReference>
<feature type="region of interest" description="Disordered" evidence="1">
    <location>
        <begin position="1"/>
        <end position="33"/>
    </location>
</feature>
<protein>
    <submittedName>
        <fullName evidence="2 4">Uncharacterized protein</fullName>
    </submittedName>
</protein>
<keyword evidence="3" id="KW-1185">Reference proteome</keyword>
<reference evidence="2 3" key="2">
    <citation type="submission" date="2018-11" db="EMBL/GenBank/DDBJ databases">
        <authorList>
            <consortium name="Pathogen Informatics"/>
        </authorList>
    </citation>
    <scope>NUCLEOTIDE SEQUENCE [LARGE SCALE GENOMIC DNA]</scope>
    <source>
        <strain evidence="2">Dakar</strain>
        <strain evidence="3">Dakar, Senegal</strain>
    </source>
</reference>
<proteinExistence type="predicted"/>
<evidence type="ECO:0000313" key="4">
    <source>
        <dbReference type="WBParaSite" id="SCUD_0000297001-mRNA-1"/>
    </source>
</evidence>
<dbReference type="WBParaSite" id="SCUD_0000297001-mRNA-1">
    <property type="protein sequence ID" value="SCUD_0000297001-mRNA-1"/>
    <property type="gene ID" value="SCUD_0000297001"/>
</dbReference>